<keyword evidence="2" id="KW-0067">ATP-binding</keyword>
<dbReference type="Pfam" id="PF17862">
    <property type="entry name" value="AAA_lid_3"/>
    <property type="match status" value="1"/>
</dbReference>
<evidence type="ECO:0000256" key="3">
    <source>
        <dbReference type="ARBA" id="ARBA00023054"/>
    </source>
</evidence>
<dbReference type="PANTHER" id="PTHR23077:SF27">
    <property type="entry name" value="ATPASE FAMILY GENE 2 PROTEIN HOMOLOG A"/>
    <property type="match status" value="1"/>
</dbReference>
<keyword evidence="6" id="KW-1185">Reference proteome</keyword>
<dbReference type="Pfam" id="PF00004">
    <property type="entry name" value="AAA"/>
    <property type="match status" value="2"/>
</dbReference>
<accession>A0A9P9WCU0</accession>
<name>A0A9P9WCU0_9PEZI</name>
<dbReference type="SMART" id="SM00382">
    <property type="entry name" value="AAA"/>
    <property type="match status" value="2"/>
</dbReference>
<evidence type="ECO:0000313" key="6">
    <source>
        <dbReference type="Proteomes" id="UP000829685"/>
    </source>
</evidence>
<dbReference type="AlphaFoldDB" id="A0A9P9WCU0"/>
<dbReference type="EMBL" id="JAFIMR010000039">
    <property type="protein sequence ID" value="KAI1857672.1"/>
    <property type="molecule type" value="Genomic_DNA"/>
</dbReference>
<dbReference type="PANTHER" id="PTHR23077">
    <property type="entry name" value="AAA-FAMILY ATPASE"/>
    <property type="match status" value="1"/>
</dbReference>
<evidence type="ECO:0000256" key="2">
    <source>
        <dbReference type="ARBA" id="ARBA00022840"/>
    </source>
</evidence>
<protein>
    <recommendedName>
        <fullName evidence="4">AAA+ ATPase domain-containing protein</fullName>
    </recommendedName>
</protein>
<dbReference type="InterPro" id="IPR003960">
    <property type="entry name" value="ATPase_AAA_CS"/>
</dbReference>
<dbReference type="InterPro" id="IPR003593">
    <property type="entry name" value="AAA+_ATPase"/>
</dbReference>
<dbReference type="GO" id="GO:0005524">
    <property type="term" value="F:ATP binding"/>
    <property type="evidence" value="ECO:0007669"/>
    <property type="project" value="UniProtKB-KW"/>
</dbReference>
<proteinExistence type="predicted"/>
<comment type="caution">
    <text evidence="5">The sequence shown here is derived from an EMBL/GenBank/DDBJ whole genome shotgun (WGS) entry which is preliminary data.</text>
</comment>
<keyword evidence="1" id="KW-0547">Nucleotide-binding</keyword>
<evidence type="ECO:0000313" key="5">
    <source>
        <dbReference type="EMBL" id="KAI1857672.1"/>
    </source>
</evidence>
<dbReference type="Proteomes" id="UP000829685">
    <property type="component" value="Unassembled WGS sequence"/>
</dbReference>
<dbReference type="GO" id="GO:0005737">
    <property type="term" value="C:cytoplasm"/>
    <property type="evidence" value="ECO:0007669"/>
    <property type="project" value="TreeGrafter"/>
</dbReference>
<dbReference type="Gene3D" id="1.10.8.60">
    <property type="match status" value="2"/>
</dbReference>
<feature type="domain" description="AAA+ ATPase" evidence="4">
    <location>
        <begin position="234"/>
        <end position="363"/>
    </location>
</feature>
<dbReference type="InterPro" id="IPR003959">
    <property type="entry name" value="ATPase_AAA_core"/>
</dbReference>
<dbReference type="FunFam" id="3.40.50.300:FF:001025">
    <property type="entry name" value="ATPase family, AAA domain-containing 2B"/>
    <property type="match status" value="1"/>
</dbReference>
<evidence type="ECO:0000256" key="1">
    <source>
        <dbReference type="ARBA" id="ARBA00022741"/>
    </source>
</evidence>
<dbReference type="InterPro" id="IPR050168">
    <property type="entry name" value="AAA_ATPase_domain"/>
</dbReference>
<sequence>MKTKAVEGKVRAQTQDYERFPKHAAKIFIHQTVLYESGLQIGQRCIIESTLANDRSRRREAVAWNSVDKALAKSVIVLSSVMKAAAGLELGDSIRVSSAGEVPEAQTVVVRDVTPHASPVVPEEQKSWSWNIEAALEKADYVFPGLALENIVGKGPKRSFVVETVNGRKDNVAKYCSSTRAKWPGDDAVEVDGAPGKLEIVDILPGMQAPVRALNRFFRNFYTDYPPAFAAADPSCAIVVEGSQGTGKSKLLEQVAATRWGRVIRVDDGDKPAAIQEHFRNALDSEEPHIILIDDIQNLVGETRANREGATKAIRRGLEELAGLTAKNGQRPKVAVVASCRNFLEDLPESLRKPGHFDECARLAIPDTSVRKDIIRLYAANVFPAAEAEQYISDVGDRTHAYTGEDLVRLLARALRLSQTETGESTGPQPTSWAGLQQALQEVRPSAMHDINLKPPSVRWKDIGGYQEVKSTLQVALSKPQGGIALYKPSKGVLLYGPPGCSKTMTAQAMATESGFNFFSVKGGELLNMYVGETERSIRNLFARARAACPSIIFFDEIDSIAGSRGVGGGSAGGGAGLTTALTTLLTEMDGFEQLGDVFVLAATNKPESLDPALIRAGRFDQLIYVPLPDDMAREAIITRKARELKFPDVDIGVLVKQTDGYSGAEITQICDQAFKPLVGQDGTTDGGADAMQMLEAAIKRTPKGVTSQMLAHFVAWRLSMSMIG</sequence>
<dbReference type="GO" id="GO:0016887">
    <property type="term" value="F:ATP hydrolysis activity"/>
    <property type="evidence" value="ECO:0007669"/>
    <property type="project" value="InterPro"/>
</dbReference>
<dbReference type="SUPFAM" id="SSF52540">
    <property type="entry name" value="P-loop containing nucleoside triphosphate hydrolases"/>
    <property type="match status" value="2"/>
</dbReference>
<reference evidence="5" key="1">
    <citation type="submission" date="2021-03" db="EMBL/GenBank/DDBJ databases">
        <title>Revisited historic fungal species revealed as producer of novel bioactive compounds through whole genome sequencing and comparative genomics.</title>
        <authorList>
            <person name="Vignolle G.A."/>
            <person name="Hochenegger N."/>
            <person name="Mach R.L."/>
            <person name="Mach-Aigner A.R."/>
            <person name="Javad Rahimi M."/>
            <person name="Salim K.A."/>
            <person name="Chan C.M."/>
            <person name="Lim L.B.L."/>
            <person name="Cai F."/>
            <person name="Druzhinina I.S."/>
            <person name="U'Ren J.M."/>
            <person name="Derntl C."/>
        </authorList>
    </citation>
    <scope>NUCLEOTIDE SEQUENCE</scope>
    <source>
        <strain evidence="5">TUCIM 5799</strain>
    </source>
</reference>
<organism evidence="5 6">
    <name type="scientific">Neoarthrinium moseri</name>
    <dbReference type="NCBI Taxonomy" id="1658444"/>
    <lineage>
        <taxon>Eukaryota</taxon>
        <taxon>Fungi</taxon>
        <taxon>Dikarya</taxon>
        <taxon>Ascomycota</taxon>
        <taxon>Pezizomycotina</taxon>
        <taxon>Sordariomycetes</taxon>
        <taxon>Xylariomycetidae</taxon>
        <taxon>Amphisphaeriales</taxon>
        <taxon>Apiosporaceae</taxon>
        <taxon>Neoarthrinium</taxon>
    </lineage>
</organism>
<dbReference type="PROSITE" id="PS00674">
    <property type="entry name" value="AAA"/>
    <property type="match status" value="1"/>
</dbReference>
<dbReference type="InterPro" id="IPR041569">
    <property type="entry name" value="AAA_lid_3"/>
</dbReference>
<dbReference type="InterPro" id="IPR027417">
    <property type="entry name" value="P-loop_NTPase"/>
</dbReference>
<keyword evidence="3" id="KW-0175">Coiled coil</keyword>
<evidence type="ECO:0000259" key="4">
    <source>
        <dbReference type="SMART" id="SM00382"/>
    </source>
</evidence>
<dbReference type="Gene3D" id="3.40.50.300">
    <property type="entry name" value="P-loop containing nucleotide triphosphate hydrolases"/>
    <property type="match status" value="2"/>
</dbReference>
<feature type="domain" description="AAA+ ATPase" evidence="4">
    <location>
        <begin position="489"/>
        <end position="630"/>
    </location>
</feature>
<gene>
    <name evidence="5" type="ORF">JX265_011087</name>
</gene>